<accession>A0A3M6TFL8</accession>
<feature type="domain" description="EGF-like" evidence="6">
    <location>
        <begin position="281"/>
        <end position="319"/>
    </location>
</feature>
<dbReference type="Pfam" id="PF12947">
    <property type="entry name" value="EGF_3"/>
    <property type="match status" value="1"/>
</dbReference>
<dbReference type="STRING" id="46731.A0A3M6TFL8"/>
<dbReference type="PANTHER" id="PTHR24050:SF28">
    <property type="entry name" value="UROMODULIN-LIKE"/>
    <property type="match status" value="1"/>
</dbReference>
<dbReference type="PROSITE" id="PS00022">
    <property type="entry name" value="EGF_1"/>
    <property type="match status" value="1"/>
</dbReference>
<dbReference type="CDD" id="cd00054">
    <property type="entry name" value="EGF_CA"/>
    <property type="match status" value="1"/>
</dbReference>
<keyword evidence="1 5" id="KW-0245">EGF-like domain</keyword>
<proteinExistence type="predicted"/>
<dbReference type="SUPFAM" id="SSF57196">
    <property type="entry name" value="EGF/Laminin"/>
    <property type="match status" value="2"/>
</dbReference>
<dbReference type="AlphaFoldDB" id="A0A3M6TFL8"/>
<name>A0A3M6TFL8_POCDA</name>
<feature type="disulfide bond" evidence="5">
    <location>
        <begin position="309"/>
        <end position="318"/>
    </location>
</feature>
<dbReference type="PROSITE" id="PS01186">
    <property type="entry name" value="EGF_2"/>
    <property type="match status" value="1"/>
</dbReference>
<evidence type="ECO:0000313" key="8">
    <source>
        <dbReference type="Proteomes" id="UP000275408"/>
    </source>
</evidence>
<sequence length="572" mass="63741">MPEADNTVNEGVDLQDPRLARKIQESTLVTLLLDSKPLSVLCQVGDFGCGDGGWTPVMKIDGNKRTFHYSSSYWTDRNEYNSPGGETGFDENEMKLPTYWNTSFSRICLGMRIDQQLRFIVVNKQADSLYSLIANGKYRETSLGRNTWKEMVGANASLQKNCNKEGFNVVCQATDSPKARIGIVSNQQNECNTCKSRIGFGTGGRPDDSNTRLINHVIRVVDVTMEEFCETMCFLEPDCVSINLDRRADVYGKCKCELNNVTHEGHEHEWRENPNHFYHAAESSCVKNSCINMATCQSGFTVRGHRCVCPAGLKGYNCDEDIDECTESLHNCSSYAFCNNTEGSYNCTCKPGYTGNGRECRFDNFSGVVTLLIDSRQVPVFCHVGDFGCGEGGWTPVMKIDSSKGTFHYSSSYWTDRNEYNPPGGETGFDEQETKLAIYWNASFSKICLGMKINEQLRFIVINEQADSLYSLIADGQYRETSLRRDTWKTLIGAAASLQDKCNKQGFNAFCTLASSSKARIVIVSNQEDECLTIGFGTGGYPDDSNVCGNVAKHHPDNGVKYIKAMGYILVQ</sequence>
<comment type="caution">
    <text evidence="7">The sequence shown here is derived from an EMBL/GenBank/DDBJ whole genome shotgun (WGS) entry which is preliminary data.</text>
</comment>
<dbReference type="InterPro" id="IPR001881">
    <property type="entry name" value="EGF-like_Ca-bd_dom"/>
</dbReference>
<evidence type="ECO:0000256" key="1">
    <source>
        <dbReference type="ARBA" id="ARBA00022536"/>
    </source>
</evidence>
<protein>
    <recommendedName>
        <fullName evidence="6">EGF-like domain-containing protein</fullName>
    </recommendedName>
</protein>
<dbReference type="Proteomes" id="UP000275408">
    <property type="component" value="Unassembled WGS sequence"/>
</dbReference>
<feature type="domain" description="EGF-like" evidence="6">
    <location>
        <begin position="321"/>
        <end position="361"/>
    </location>
</feature>
<dbReference type="PROSITE" id="PS50026">
    <property type="entry name" value="EGF_3"/>
    <property type="match status" value="2"/>
</dbReference>
<dbReference type="PROSITE" id="PS01187">
    <property type="entry name" value="EGF_CA"/>
    <property type="match status" value="1"/>
</dbReference>
<feature type="disulfide bond" evidence="5">
    <location>
        <begin position="290"/>
        <end position="307"/>
    </location>
</feature>
<evidence type="ECO:0000259" key="6">
    <source>
        <dbReference type="PROSITE" id="PS50026"/>
    </source>
</evidence>
<reference evidence="7 8" key="1">
    <citation type="journal article" date="2018" name="Sci. Rep.">
        <title>Comparative analysis of the Pocillopora damicornis genome highlights role of immune system in coral evolution.</title>
        <authorList>
            <person name="Cunning R."/>
            <person name="Bay R.A."/>
            <person name="Gillette P."/>
            <person name="Baker A.C."/>
            <person name="Traylor-Knowles N."/>
        </authorList>
    </citation>
    <scope>NUCLEOTIDE SEQUENCE [LARGE SCALE GENOMIC DNA]</scope>
    <source>
        <strain evidence="7">RSMAS</strain>
        <tissue evidence="7">Whole animal</tissue>
    </source>
</reference>
<keyword evidence="2" id="KW-0732">Signal</keyword>
<dbReference type="InterPro" id="IPR024731">
    <property type="entry name" value="NELL2-like_EGF"/>
</dbReference>
<evidence type="ECO:0000256" key="3">
    <source>
        <dbReference type="ARBA" id="ARBA00022737"/>
    </source>
</evidence>
<dbReference type="InterPro" id="IPR052235">
    <property type="entry name" value="Nephronectin_domain"/>
</dbReference>
<dbReference type="InterPro" id="IPR000742">
    <property type="entry name" value="EGF"/>
</dbReference>
<dbReference type="PROSITE" id="PS00010">
    <property type="entry name" value="ASX_HYDROXYL"/>
    <property type="match status" value="1"/>
</dbReference>
<evidence type="ECO:0000256" key="5">
    <source>
        <dbReference type="PROSITE-ProRule" id="PRU00076"/>
    </source>
</evidence>
<dbReference type="InterPro" id="IPR000152">
    <property type="entry name" value="EGF-type_Asp/Asn_hydroxyl_site"/>
</dbReference>
<gene>
    <name evidence="7" type="ORF">pdam_00023785</name>
</gene>
<dbReference type="PANTHER" id="PTHR24050">
    <property type="entry name" value="PA14 DOMAIN-CONTAINING PROTEIN"/>
    <property type="match status" value="1"/>
</dbReference>
<dbReference type="GO" id="GO:0005509">
    <property type="term" value="F:calcium ion binding"/>
    <property type="evidence" value="ECO:0007669"/>
    <property type="project" value="InterPro"/>
</dbReference>
<dbReference type="SMART" id="SM00181">
    <property type="entry name" value="EGF"/>
    <property type="match status" value="2"/>
</dbReference>
<keyword evidence="3" id="KW-0677">Repeat</keyword>
<dbReference type="Gene3D" id="2.10.25.10">
    <property type="entry name" value="Laminin"/>
    <property type="match status" value="2"/>
</dbReference>
<dbReference type="FunFam" id="2.10.25.10:FF:000038">
    <property type="entry name" value="Fibrillin 2"/>
    <property type="match status" value="1"/>
</dbReference>
<organism evidence="7 8">
    <name type="scientific">Pocillopora damicornis</name>
    <name type="common">Cauliflower coral</name>
    <name type="synonym">Millepora damicornis</name>
    <dbReference type="NCBI Taxonomy" id="46731"/>
    <lineage>
        <taxon>Eukaryota</taxon>
        <taxon>Metazoa</taxon>
        <taxon>Cnidaria</taxon>
        <taxon>Anthozoa</taxon>
        <taxon>Hexacorallia</taxon>
        <taxon>Scleractinia</taxon>
        <taxon>Astrocoeniina</taxon>
        <taxon>Pocilloporidae</taxon>
        <taxon>Pocillopora</taxon>
    </lineage>
</organism>
<dbReference type="SMART" id="SM00179">
    <property type="entry name" value="EGF_CA"/>
    <property type="match status" value="1"/>
</dbReference>
<keyword evidence="4 5" id="KW-1015">Disulfide bond</keyword>
<comment type="caution">
    <text evidence="5">Lacks conserved residue(s) required for the propagation of feature annotation.</text>
</comment>
<evidence type="ECO:0000313" key="7">
    <source>
        <dbReference type="EMBL" id="RMX40192.1"/>
    </source>
</evidence>
<dbReference type="EMBL" id="RCHS01003679">
    <property type="protein sequence ID" value="RMX40192.1"/>
    <property type="molecule type" value="Genomic_DNA"/>
</dbReference>
<dbReference type="InterPro" id="IPR018097">
    <property type="entry name" value="EGF_Ca-bd_CS"/>
</dbReference>
<keyword evidence="8" id="KW-1185">Reference proteome</keyword>
<evidence type="ECO:0000256" key="4">
    <source>
        <dbReference type="ARBA" id="ARBA00023157"/>
    </source>
</evidence>
<evidence type="ECO:0000256" key="2">
    <source>
        <dbReference type="ARBA" id="ARBA00022729"/>
    </source>
</evidence>
<dbReference type="OrthoDB" id="5981070at2759"/>